<sequence>MEAGHCSNDSGRNAEVMNNSVSDRYVPPHRRNRDGTAAEAPSRLSPQRYADCNRLVYDGGTRPW</sequence>
<dbReference type="Proteomes" id="UP001196413">
    <property type="component" value="Unassembled WGS sequence"/>
</dbReference>
<proteinExistence type="predicted"/>
<protein>
    <submittedName>
        <fullName evidence="2">Uncharacterized protein</fullName>
    </submittedName>
</protein>
<organism evidence="2 3">
    <name type="scientific">Parelaphostrongylus tenuis</name>
    <name type="common">Meningeal worm</name>
    <dbReference type="NCBI Taxonomy" id="148309"/>
    <lineage>
        <taxon>Eukaryota</taxon>
        <taxon>Metazoa</taxon>
        <taxon>Ecdysozoa</taxon>
        <taxon>Nematoda</taxon>
        <taxon>Chromadorea</taxon>
        <taxon>Rhabditida</taxon>
        <taxon>Rhabditina</taxon>
        <taxon>Rhabditomorpha</taxon>
        <taxon>Strongyloidea</taxon>
        <taxon>Metastrongylidae</taxon>
        <taxon>Parelaphostrongylus</taxon>
    </lineage>
</organism>
<evidence type="ECO:0000313" key="3">
    <source>
        <dbReference type="Proteomes" id="UP001196413"/>
    </source>
</evidence>
<dbReference type="AlphaFoldDB" id="A0AAD5ML66"/>
<gene>
    <name evidence="2" type="ORF">KIN20_019521</name>
</gene>
<evidence type="ECO:0000313" key="2">
    <source>
        <dbReference type="EMBL" id="KAJ1360527.1"/>
    </source>
</evidence>
<comment type="caution">
    <text evidence="2">The sequence shown here is derived from an EMBL/GenBank/DDBJ whole genome shotgun (WGS) entry which is preliminary data.</text>
</comment>
<name>A0AAD5ML66_PARTN</name>
<evidence type="ECO:0000256" key="1">
    <source>
        <dbReference type="SAM" id="MobiDB-lite"/>
    </source>
</evidence>
<keyword evidence="3" id="KW-1185">Reference proteome</keyword>
<feature type="compositionally biased region" description="Polar residues" evidence="1">
    <location>
        <begin position="7"/>
        <end position="22"/>
    </location>
</feature>
<reference evidence="2" key="1">
    <citation type="submission" date="2021-06" db="EMBL/GenBank/DDBJ databases">
        <title>Parelaphostrongylus tenuis whole genome reference sequence.</title>
        <authorList>
            <person name="Garwood T.J."/>
            <person name="Larsen P.A."/>
            <person name="Fountain-Jones N.M."/>
            <person name="Garbe J.R."/>
            <person name="Macchietto M.G."/>
            <person name="Kania S.A."/>
            <person name="Gerhold R.W."/>
            <person name="Richards J.E."/>
            <person name="Wolf T.M."/>
        </authorList>
    </citation>
    <scope>NUCLEOTIDE SEQUENCE</scope>
    <source>
        <strain evidence="2">MNPRO001-30</strain>
        <tissue evidence="2">Meninges</tissue>
    </source>
</reference>
<accession>A0AAD5ML66</accession>
<dbReference type="EMBL" id="JAHQIW010003897">
    <property type="protein sequence ID" value="KAJ1360527.1"/>
    <property type="molecule type" value="Genomic_DNA"/>
</dbReference>
<feature type="region of interest" description="Disordered" evidence="1">
    <location>
        <begin position="1"/>
        <end position="46"/>
    </location>
</feature>